<name>A0AAJ0HHL0_9PEZI</name>
<accession>A0AAJ0HHL0</accession>
<dbReference type="InterPro" id="IPR052228">
    <property type="entry name" value="Sec_Metab_Biosynth_Oxidored"/>
</dbReference>
<dbReference type="Pfam" id="PF00106">
    <property type="entry name" value="adh_short"/>
    <property type="match status" value="1"/>
</dbReference>
<keyword evidence="3" id="KW-1185">Reference proteome</keyword>
<protein>
    <recommendedName>
        <fullName evidence="4">Short-chain dehydrogenases/reductase</fullName>
    </recommendedName>
</protein>
<dbReference type="Gene3D" id="3.40.50.720">
    <property type="entry name" value="NAD(P)-binding Rossmann-like Domain"/>
    <property type="match status" value="1"/>
</dbReference>
<organism evidence="2 3">
    <name type="scientific">Lasiosphaeria hispida</name>
    <dbReference type="NCBI Taxonomy" id="260671"/>
    <lineage>
        <taxon>Eukaryota</taxon>
        <taxon>Fungi</taxon>
        <taxon>Dikarya</taxon>
        <taxon>Ascomycota</taxon>
        <taxon>Pezizomycotina</taxon>
        <taxon>Sordariomycetes</taxon>
        <taxon>Sordariomycetidae</taxon>
        <taxon>Sordariales</taxon>
        <taxon>Lasiosphaeriaceae</taxon>
        <taxon>Lasiosphaeria</taxon>
    </lineage>
</organism>
<reference evidence="2" key="2">
    <citation type="submission" date="2023-06" db="EMBL/GenBank/DDBJ databases">
        <authorList>
            <consortium name="Lawrence Berkeley National Laboratory"/>
            <person name="Haridas S."/>
            <person name="Hensen N."/>
            <person name="Bonometti L."/>
            <person name="Westerberg I."/>
            <person name="Brannstrom I.O."/>
            <person name="Guillou S."/>
            <person name="Cros-Aarteil S."/>
            <person name="Calhoun S."/>
            <person name="Kuo A."/>
            <person name="Mondo S."/>
            <person name="Pangilinan J."/>
            <person name="Riley R."/>
            <person name="Labutti K."/>
            <person name="Andreopoulos B."/>
            <person name="Lipzen A."/>
            <person name="Chen C."/>
            <person name="Yanf M."/>
            <person name="Daum C."/>
            <person name="Ng V."/>
            <person name="Clum A."/>
            <person name="Steindorff A."/>
            <person name="Ohm R."/>
            <person name="Martin F."/>
            <person name="Silar P."/>
            <person name="Natvig D."/>
            <person name="Lalanne C."/>
            <person name="Gautier V."/>
            <person name="Ament-Velasquez S.L."/>
            <person name="Kruys A."/>
            <person name="Hutchinson M.I."/>
            <person name="Powell A.J."/>
            <person name="Barry K."/>
            <person name="Miller A.N."/>
            <person name="Grigoriev I.V."/>
            <person name="Debuchy R."/>
            <person name="Gladieux P."/>
            <person name="Thoren M.H."/>
            <person name="Johannesson H."/>
        </authorList>
    </citation>
    <scope>NUCLEOTIDE SEQUENCE</scope>
    <source>
        <strain evidence="2">CBS 955.72</strain>
    </source>
</reference>
<proteinExistence type="predicted"/>
<evidence type="ECO:0008006" key="4">
    <source>
        <dbReference type="Google" id="ProtNLM"/>
    </source>
</evidence>
<evidence type="ECO:0000313" key="2">
    <source>
        <dbReference type="EMBL" id="KAK3352847.1"/>
    </source>
</evidence>
<comment type="caution">
    <text evidence="2">The sequence shown here is derived from an EMBL/GenBank/DDBJ whole genome shotgun (WGS) entry which is preliminary data.</text>
</comment>
<dbReference type="PANTHER" id="PTHR47534">
    <property type="entry name" value="YALI0E05731P"/>
    <property type="match status" value="1"/>
</dbReference>
<gene>
    <name evidence="2" type="ORF">B0T25DRAFT_518037</name>
</gene>
<evidence type="ECO:0000313" key="3">
    <source>
        <dbReference type="Proteomes" id="UP001275084"/>
    </source>
</evidence>
<dbReference type="PANTHER" id="PTHR47534:SF3">
    <property type="entry name" value="ALCOHOL DEHYDROGENASE-LIKE C-TERMINAL DOMAIN-CONTAINING PROTEIN"/>
    <property type="match status" value="1"/>
</dbReference>
<dbReference type="AlphaFoldDB" id="A0AAJ0HHL0"/>
<dbReference type="InterPro" id="IPR002347">
    <property type="entry name" value="SDR_fam"/>
</dbReference>
<sequence>MVTLEQIRSSNVRIATELPPDLVSVFLGGTGAVGETTMKQLAKLAAKPRIYIQGRSKETGERLVAELKDLNPEGEYFFIAADIASLYNVDDFCREIKSKESHINLLFMTTGTLASGKDTAEGLPYHTTVVYYARIRVISNLLPLLQRAFSLRRVVSVFAGTKEGAIDAADFEGRHLALTATRPHMAGMMTLALESLALEAPDVSFVHSFPGSVKTNLGKDVRTAPVMMYRAVWKVIGPLVNIPFAEAGERQLFLATSARFPARPVGAEAGVAATAGVGVGDGVGVAQGSNGEVGGGVYSVNFDGEGAPVKVREALQKLRDDDIVRKLWLHTEDVFTRVTGAAFV</sequence>
<dbReference type="EMBL" id="JAUIQD010000004">
    <property type="protein sequence ID" value="KAK3352847.1"/>
    <property type="molecule type" value="Genomic_DNA"/>
</dbReference>
<evidence type="ECO:0000256" key="1">
    <source>
        <dbReference type="ARBA" id="ARBA00023002"/>
    </source>
</evidence>
<reference evidence="2" key="1">
    <citation type="journal article" date="2023" name="Mol. Phylogenet. Evol.">
        <title>Genome-scale phylogeny and comparative genomics of the fungal order Sordariales.</title>
        <authorList>
            <person name="Hensen N."/>
            <person name="Bonometti L."/>
            <person name="Westerberg I."/>
            <person name="Brannstrom I.O."/>
            <person name="Guillou S."/>
            <person name="Cros-Aarteil S."/>
            <person name="Calhoun S."/>
            <person name="Haridas S."/>
            <person name="Kuo A."/>
            <person name="Mondo S."/>
            <person name="Pangilinan J."/>
            <person name="Riley R."/>
            <person name="LaButti K."/>
            <person name="Andreopoulos B."/>
            <person name="Lipzen A."/>
            <person name="Chen C."/>
            <person name="Yan M."/>
            <person name="Daum C."/>
            <person name="Ng V."/>
            <person name="Clum A."/>
            <person name="Steindorff A."/>
            <person name="Ohm R.A."/>
            <person name="Martin F."/>
            <person name="Silar P."/>
            <person name="Natvig D.O."/>
            <person name="Lalanne C."/>
            <person name="Gautier V."/>
            <person name="Ament-Velasquez S.L."/>
            <person name="Kruys A."/>
            <person name="Hutchinson M.I."/>
            <person name="Powell A.J."/>
            <person name="Barry K."/>
            <person name="Miller A.N."/>
            <person name="Grigoriev I.V."/>
            <person name="Debuchy R."/>
            <person name="Gladieux P."/>
            <person name="Hiltunen Thoren M."/>
            <person name="Johannesson H."/>
        </authorList>
    </citation>
    <scope>NUCLEOTIDE SEQUENCE</scope>
    <source>
        <strain evidence="2">CBS 955.72</strain>
    </source>
</reference>
<dbReference type="Proteomes" id="UP001275084">
    <property type="component" value="Unassembled WGS sequence"/>
</dbReference>
<dbReference type="InterPro" id="IPR036291">
    <property type="entry name" value="NAD(P)-bd_dom_sf"/>
</dbReference>
<keyword evidence="1" id="KW-0560">Oxidoreductase</keyword>
<dbReference type="SUPFAM" id="SSF51735">
    <property type="entry name" value="NAD(P)-binding Rossmann-fold domains"/>
    <property type="match status" value="1"/>
</dbReference>
<dbReference type="GO" id="GO:0016491">
    <property type="term" value="F:oxidoreductase activity"/>
    <property type="evidence" value="ECO:0007669"/>
    <property type="project" value="UniProtKB-KW"/>
</dbReference>